<gene>
    <name evidence="1" type="ORF">J437_LFUL001648</name>
</gene>
<keyword evidence="2" id="KW-1185">Reference proteome</keyword>
<accession>A0A8K0NWH1</accession>
<sequence>MEAPEIMVYGHLQIAQQFRINIFVYNICMHTPPKRGIPRRPSIHGIYPRTPQGPEYCTPSRQNASTCIPWMSTLF</sequence>
<comment type="caution">
    <text evidence="1">The sequence shown here is derived from an EMBL/GenBank/DDBJ whole genome shotgun (WGS) entry which is preliminary data.</text>
</comment>
<name>A0A8K0NWH1_LADFU</name>
<reference evidence="1" key="2">
    <citation type="submission" date="2017-10" db="EMBL/GenBank/DDBJ databases">
        <title>Ladona fulva Genome sequencing and assembly.</title>
        <authorList>
            <person name="Murali S."/>
            <person name="Richards S."/>
            <person name="Bandaranaike D."/>
            <person name="Bellair M."/>
            <person name="Blankenburg K."/>
            <person name="Chao H."/>
            <person name="Dinh H."/>
            <person name="Doddapaneni H."/>
            <person name="Dugan-Rocha S."/>
            <person name="Elkadiri S."/>
            <person name="Gnanaolivu R."/>
            <person name="Hernandez B."/>
            <person name="Skinner E."/>
            <person name="Javaid M."/>
            <person name="Lee S."/>
            <person name="Li M."/>
            <person name="Ming W."/>
            <person name="Munidasa M."/>
            <person name="Muniz J."/>
            <person name="Nguyen L."/>
            <person name="Hughes D."/>
            <person name="Osuji N."/>
            <person name="Pu L.-L."/>
            <person name="Puazo M."/>
            <person name="Qu C."/>
            <person name="Quiroz J."/>
            <person name="Raj R."/>
            <person name="Weissenberger G."/>
            <person name="Xin Y."/>
            <person name="Zou X."/>
            <person name="Han Y."/>
            <person name="Worley K."/>
            <person name="Muzny D."/>
            <person name="Gibbs R."/>
        </authorList>
    </citation>
    <scope>NUCLEOTIDE SEQUENCE</scope>
    <source>
        <strain evidence="1">Sampled in the wild</strain>
    </source>
</reference>
<dbReference type="AlphaFoldDB" id="A0A8K0NWH1"/>
<dbReference type="EMBL" id="KZ308189">
    <property type="protein sequence ID" value="KAG8224268.1"/>
    <property type="molecule type" value="Genomic_DNA"/>
</dbReference>
<evidence type="ECO:0000313" key="2">
    <source>
        <dbReference type="Proteomes" id="UP000792457"/>
    </source>
</evidence>
<protein>
    <submittedName>
        <fullName evidence="1">Uncharacterized protein</fullName>
    </submittedName>
</protein>
<organism evidence="1 2">
    <name type="scientific">Ladona fulva</name>
    <name type="common">Scarce chaser dragonfly</name>
    <name type="synonym">Libellula fulva</name>
    <dbReference type="NCBI Taxonomy" id="123851"/>
    <lineage>
        <taxon>Eukaryota</taxon>
        <taxon>Metazoa</taxon>
        <taxon>Ecdysozoa</taxon>
        <taxon>Arthropoda</taxon>
        <taxon>Hexapoda</taxon>
        <taxon>Insecta</taxon>
        <taxon>Pterygota</taxon>
        <taxon>Palaeoptera</taxon>
        <taxon>Odonata</taxon>
        <taxon>Epiprocta</taxon>
        <taxon>Anisoptera</taxon>
        <taxon>Libelluloidea</taxon>
        <taxon>Libellulidae</taxon>
        <taxon>Ladona</taxon>
    </lineage>
</organism>
<reference evidence="1" key="1">
    <citation type="submission" date="2013-04" db="EMBL/GenBank/DDBJ databases">
        <authorList>
            <person name="Qu J."/>
            <person name="Murali S.C."/>
            <person name="Bandaranaike D."/>
            <person name="Bellair M."/>
            <person name="Blankenburg K."/>
            <person name="Chao H."/>
            <person name="Dinh H."/>
            <person name="Doddapaneni H."/>
            <person name="Downs B."/>
            <person name="Dugan-Rocha S."/>
            <person name="Elkadiri S."/>
            <person name="Gnanaolivu R.D."/>
            <person name="Hernandez B."/>
            <person name="Javaid M."/>
            <person name="Jayaseelan J.C."/>
            <person name="Lee S."/>
            <person name="Li M."/>
            <person name="Ming W."/>
            <person name="Munidasa M."/>
            <person name="Muniz J."/>
            <person name="Nguyen L."/>
            <person name="Ongeri F."/>
            <person name="Osuji N."/>
            <person name="Pu L.-L."/>
            <person name="Puazo M."/>
            <person name="Qu C."/>
            <person name="Quiroz J."/>
            <person name="Raj R."/>
            <person name="Weissenberger G."/>
            <person name="Xin Y."/>
            <person name="Zou X."/>
            <person name="Han Y."/>
            <person name="Richards S."/>
            <person name="Worley K."/>
            <person name="Muzny D."/>
            <person name="Gibbs R."/>
        </authorList>
    </citation>
    <scope>NUCLEOTIDE SEQUENCE</scope>
    <source>
        <strain evidence="1">Sampled in the wild</strain>
    </source>
</reference>
<evidence type="ECO:0000313" key="1">
    <source>
        <dbReference type="EMBL" id="KAG8224268.1"/>
    </source>
</evidence>
<proteinExistence type="predicted"/>
<dbReference type="Proteomes" id="UP000792457">
    <property type="component" value="Unassembled WGS sequence"/>
</dbReference>